<proteinExistence type="inferred from homology"/>
<keyword evidence="4 6" id="KW-0732">Signal</keyword>
<evidence type="ECO:0000256" key="2">
    <source>
        <dbReference type="ARBA" id="ARBA00008814"/>
    </source>
</evidence>
<name>A0ABQ4NF36_9BACL</name>
<dbReference type="Proteomes" id="UP000680304">
    <property type="component" value="Unassembled WGS sequence"/>
</dbReference>
<evidence type="ECO:0000256" key="1">
    <source>
        <dbReference type="ARBA" id="ARBA00004196"/>
    </source>
</evidence>
<dbReference type="EMBL" id="BOVJ01000218">
    <property type="protein sequence ID" value="GIQ66852.1"/>
    <property type="molecule type" value="Genomic_DNA"/>
</dbReference>
<organism evidence="8 9">
    <name type="scientific">Paenibacillus cisolokensis</name>
    <dbReference type="NCBI Taxonomy" id="1658519"/>
    <lineage>
        <taxon>Bacteria</taxon>
        <taxon>Bacillati</taxon>
        <taxon>Bacillota</taxon>
        <taxon>Bacilli</taxon>
        <taxon>Bacillales</taxon>
        <taxon>Paenibacillaceae</taxon>
        <taxon>Paenibacillus</taxon>
    </lineage>
</organism>
<dbReference type="PROSITE" id="PS50983">
    <property type="entry name" value="FE_B12_PBP"/>
    <property type="match status" value="1"/>
</dbReference>
<feature type="domain" description="Fe/B12 periplasmic-binding" evidence="7">
    <location>
        <begin position="81"/>
        <end position="339"/>
    </location>
</feature>
<keyword evidence="9" id="KW-1185">Reference proteome</keyword>
<evidence type="ECO:0000259" key="7">
    <source>
        <dbReference type="PROSITE" id="PS50983"/>
    </source>
</evidence>
<sequence length="339" mass="36293">MVLLFVVFAVVVAACGAKEEAPASSNTTAGQTEDSANVQKSEENANTGQTDGSADAAGGESETLKITHQLGEATVAKNPEKVVVFDFGILDSLDKLGVEVTGVPQANIPPYLSKFEDSKYVNVGSLKEPDFEKIAEIDPDLIIISGRQSEAYEELNKIAPTIFLGVDTNAYMDSFKANMEKVGQIFGKEAEVEAELAHIDSEIQALNEKATAGGKNGLIILANEGNISAYGPKSRFGIIHDVFGIPAVDENIEVSTHGQSISFEYIVEKDPDYLFVIDRGAAVAGESSAKQLVENELVKNTKAYKEGQIVYLDPNYWYLSGGGLVSVAEMVKEVSEGLK</sequence>
<evidence type="ECO:0000313" key="9">
    <source>
        <dbReference type="Proteomes" id="UP000680304"/>
    </source>
</evidence>
<dbReference type="CDD" id="cd01140">
    <property type="entry name" value="FatB"/>
    <property type="match status" value="1"/>
</dbReference>
<dbReference type="InterPro" id="IPR051313">
    <property type="entry name" value="Bact_iron-sidero_bind"/>
</dbReference>
<evidence type="ECO:0000256" key="4">
    <source>
        <dbReference type="ARBA" id="ARBA00022729"/>
    </source>
</evidence>
<dbReference type="PANTHER" id="PTHR30532">
    <property type="entry name" value="IRON III DICITRATE-BINDING PERIPLASMIC PROTEIN"/>
    <property type="match status" value="1"/>
</dbReference>
<dbReference type="InterPro" id="IPR033870">
    <property type="entry name" value="FatB"/>
</dbReference>
<feature type="signal peptide" evidence="6">
    <location>
        <begin position="1"/>
        <end position="17"/>
    </location>
</feature>
<feature type="chain" id="PRO_5045158902" evidence="6">
    <location>
        <begin position="18"/>
        <end position="339"/>
    </location>
</feature>
<keyword evidence="3" id="KW-0813">Transport</keyword>
<feature type="compositionally biased region" description="Polar residues" evidence="5">
    <location>
        <begin position="23"/>
        <end position="52"/>
    </location>
</feature>
<evidence type="ECO:0000256" key="3">
    <source>
        <dbReference type="ARBA" id="ARBA00022448"/>
    </source>
</evidence>
<evidence type="ECO:0000256" key="5">
    <source>
        <dbReference type="SAM" id="MobiDB-lite"/>
    </source>
</evidence>
<dbReference type="RefSeq" id="WP_213531482.1">
    <property type="nucleotide sequence ID" value="NZ_BOVJ01000218.1"/>
</dbReference>
<evidence type="ECO:0000256" key="6">
    <source>
        <dbReference type="SAM" id="SignalP"/>
    </source>
</evidence>
<protein>
    <submittedName>
        <fullName evidence="8">ABC transporter solute-binding protein YclQ</fullName>
    </submittedName>
</protein>
<dbReference type="Pfam" id="PF01497">
    <property type="entry name" value="Peripla_BP_2"/>
    <property type="match status" value="1"/>
</dbReference>
<dbReference type="SUPFAM" id="SSF53807">
    <property type="entry name" value="Helical backbone' metal receptor"/>
    <property type="match status" value="1"/>
</dbReference>
<reference evidence="8 9" key="1">
    <citation type="submission" date="2021-04" db="EMBL/GenBank/DDBJ databases">
        <title>Draft genome sequence of Paenibacillus cisolokensis, LC2-13A.</title>
        <authorList>
            <person name="Uke A."/>
            <person name="Chhe C."/>
            <person name="Baramee S."/>
            <person name="Kosugi A."/>
        </authorList>
    </citation>
    <scope>NUCLEOTIDE SEQUENCE [LARGE SCALE GENOMIC DNA]</scope>
    <source>
        <strain evidence="8 9">LC2-13A</strain>
    </source>
</reference>
<comment type="similarity">
    <text evidence="2">Belongs to the bacterial solute-binding protein 8 family.</text>
</comment>
<feature type="region of interest" description="Disordered" evidence="5">
    <location>
        <begin position="21"/>
        <end position="60"/>
    </location>
</feature>
<comment type="caution">
    <text evidence="8">The sequence shown here is derived from an EMBL/GenBank/DDBJ whole genome shotgun (WGS) entry which is preliminary data.</text>
</comment>
<comment type="subcellular location">
    <subcellularLocation>
        <location evidence="1">Cell envelope</location>
    </subcellularLocation>
</comment>
<gene>
    <name evidence="8" type="primary">yclQ</name>
    <name evidence="8" type="ORF">PACILC2_54200</name>
</gene>
<dbReference type="Gene3D" id="3.40.50.1980">
    <property type="entry name" value="Nitrogenase molybdenum iron protein domain"/>
    <property type="match status" value="2"/>
</dbReference>
<dbReference type="PANTHER" id="PTHR30532:SF28">
    <property type="entry name" value="PETROBACTIN-BINDING PROTEIN YCLQ"/>
    <property type="match status" value="1"/>
</dbReference>
<accession>A0ABQ4NF36</accession>
<evidence type="ECO:0000313" key="8">
    <source>
        <dbReference type="EMBL" id="GIQ66852.1"/>
    </source>
</evidence>
<dbReference type="InterPro" id="IPR002491">
    <property type="entry name" value="ABC_transptr_periplasmic_BD"/>
</dbReference>